<evidence type="ECO:0000313" key="1">
    <source>
        <dbReference type="EMBL" id="GLI94263.1"/>
    </source>
</evidence>
<sequence>MTWSSWALALTAAEAAKVADVIAALQPAFGTFSYDEEISRDWFERDAEEDRLIQKAGFTAESWETAVGETFRGLVALMPQSEIDALRAKIDSSMAGFSQSSEEQRAELKQEFEAQFARMLTLRAEGAAFADAVRPVEQRLNALIQNPSE</sequence>
<dbReference type="EMBL" id="BSEC01000001">
    <property type="protein sequence ID" value="GLI94263.1"/>
    <property type="molecule type" value="Genomic_DNA"/>
</dbReference>
<protein>
    <submittedName>
        <fullName evidence="1">Uncharacterized protein</fullName>
    </submittedName>
</protein>
<comment type="caution">
    <text evidence="1">The sequence shown here is derived from an EMBL/GenBank/DDBJ whole genome shotgun (WGS) entry which is preliminary data.</text>
</comment>
<reference evidence="1" key="1">
    <citation type="journal article" date="2023" name="Int. J. Syst. Evol. Microbiol.">
        <title>Methylocystis iwaonis sp. nov., a type II methane-oxidizing bacterium from surface soil of a rice paddy field in Japan, and emended description of the genus Methylocystis (ex Whittenbury et al. 1970) Bowman et al. 1993.</title>
        <authorList>
            <person name="Kaise H."/>
            <person name="Sawadogo J.B."/>
            <person name="Alam M.S."/>
            <person name="Ueno C."/>
            <person name="Dianou D."/>
            <person name="Shinjo R."/>
            <person name="Asakawa S."/>
        </authorList>
    </citation>
    <scope>NUCLEOTIDE SEQUENCE</scope>
    <source>
        <strain evidence="1">LMG27198</strain>
    </source>
</reference>
<accession>A0A9W6GWJ8</accession>
<dbReference type="RefSeq" id="WP_281804272.1">
    <property type="nucleotide sequence ID" value="NZ_BSEC01000001.1"/>
</dbReference>
<dbReference type="AlphaFoldDB" id="A0A9W6GWJ8"/>
<name>A0A9W6GWJ8_9HYPH</name>
<organism evidence="1 2">
    <name type="scientific">Methylocystis echinoides</name>
    <dbReference type="NCBI Taxonomy" id="29468"/>
    <lineage>
        <taxon>Bacteria</taxon>
        <taxon>Pseudomonadati</taxon>
        <taxon>Pseudomonadota</taxon>
        <taxon>Alphaproteobacteria</taxon>
        <taxon>Hyphomicrobiales</taxon>
        <taxon>Methylocystaceae</taxon>
        <taxon>Methylocystis</taxon>
    </lineage>
</organism>
<proteinExistence type="predicted"/>
<gene>
    <name evidence="1" type="ORF">LMG27198_32550</name>
</gene>
<dbReference type="Proteomes" id="UP001144323">
    <property type="component" value="Unassembled WGS sequence"/>
</dbReference>
<keyword evidence="2" id="KW-1185">Reference proteome</keyword>
<evidence type="ECO:0000313" key="2">
    <source>
        <dbReference type="Proteomes" id="UP001144323"/>
    </source>
</evidence>